<gene>
    <name evidence="1" type="ORF">XccvBFoX4_gp15</name>
</gene>
<reference evidence="1" key="1">
    <citation type="submission" date="2020-03" db="EMBL/GenBank/DDBJ databases">
        <title>Development of an integrated pest management strategy to control Xanthomonas campestris pv. campestris by using bacteriophages.</title>
        <authorList>
            <person name="Holtappels D."/>
            <person name="Rombouts S."/>
            <person name="Lavigne R."/>
            <person name="Wagemans J."/>
        </authorList>
    </citation>
    <scope>NUCLEOTIDE SEQUENCE</scope>
</reference>
<proteinExistence type="predicted"/>
<evidence type="ECO:0000313" key="2">
    <source>
        <dbReference type="Proteomes" id="UP000671952"/>
    </source>
</evidence>
<name>A0A858WJ83_9CAUD</name>
<protein>
    <submittedName>
        <fullName evidence="1">Putative small terminase subunit</fullName>
    </submittedName>
</protein>
<accession>A0A858WJ83</accession>
<sequence>MAEGKRGGWNRQDAESEAMLYQGASITQLSTLFKMDNRDVKAKLEGLAPCGKRGNVVIYNIKEAAQKLVAPVITDYDEFIRKMTVAELPVMLRKEFWAGMRSRQLYEEQDGKLWKEEEVAEALSEIFKRLKMSILLIKDSVNREVELSEKQRAVVTRYIDKSLESLHASVTDHFTKRLSRTGVPAPAPIAASEPDEDEEL</sequence>
<dbReference type="EMBL" id="MT161385">
    <property type="protein sequence ID" value="QJI52969.1"/>
    <property type="molecule type" value="Genomic_DNA"/>
</dbReference>
<organism evidence="1 2">
    <name type="scientific">Xanthomonas phage FoX4</name>
    <dbReference type="NCBI Taxonomy" id="2723900"/>
    <lineage>
        <taxon>Viruses</taxon>
        <taxon>Duplodnaviria</taxon>
        <taxon>Heunggongvirae</taxon>
        <taxon>Uroviricota</taxon>
        <taxon>Caudoviricetes</taxon>
        <taxon>Foxquatrovirus</taxon>
        <taxon>Foxquatrovirus fox4</taxon>
    </lineage>
</organism>
<dbReference type="Proteomes" id="UP000671952">
    <property type="component" value="Segment"/>
</dbReference>
<evidence type="ECO:0000313" key="1">
    <source>
        <dbReference type="EMBL" id="QJI52969.1"/>
    </source>
</evidence>
<keyword evidence="2" id="KW-1185">Reference proteome</keyword>